<dbReference type="InterPro" id="IPR004843">
    <property type="entry name" value="Calcineurin-like_PHP"/>
</dbReference>
<protein>
    <recommendedName>
        <fullName evidence="2">Calcineurin-like phosphoesterase domain-containing protein</fullName>
    </recommendedName>
</protein>
<dbReference type="GO" id="GO:0005737">
    <property type="term" value="C:cytoplasm"/>
    <property type="evidence" value="ECO:0007669"/>
    <property type="project" value="TreeGrafter"/>
</dbReference>
<keyword evidence="4" id="KW-1185">Reference proteome</keyword>
<proteinExistence type="predicted"/>
<feature type="transmembrane region" description="Helical" evidence="1">
    <location>
        <begin position="12"/>
        <end position="33"/>
    </location>
</feature>
<dbReference type="STRING" id="946122.A0A0C2XK46"/>
<keyword evidence="1" id="KW-0472">Membrane</keyword>
<feature type="domain" description="Calcineurin-like phosphoesterase" evidence="2">
    <location>
        <begin position="292"/>
        <end position="588"/>
    </location>
</feature>
<dbReference type="Pfam" id="PF00149">
    <property type="entry name" value="Metallophos"/>
    <property type="match status" value="1"/>
</dbReference>
<reference evidence="3 4" key="1">
    <citation type="submission" date="2014-04" db="EMBL/GenBank/DDBJ databases">
        <title>Evolutionary Origins and Diversification of the Mycorrhizal Mutualists.</title>
        <authorList>
            <consortium name="DOE Joint Genome Institute"/>
            <consortium name="Mycorrhizal Genomics Consortium"/>
            <person name="Kohler A."/>
            <person name="Kuo A."/>
            <person name="Nagy L.G."/>
            <person name="Floudas D."/>
            <person name="Copeland A."/>
            <person name="Barry K.W."/>
            <person name="Cichocki N."/>
            <person name="Veneault-Fourrey C."/>
            <person name="LaButti K."/>
            <person name="Lindquist E.A."/>
            <person name="Lipzen A."/>
            <person name="Lundell T."/>
            <person name="Morin E."/>
            <person name="Murat C."/>
            <person name="Riley R."/>
            <person name="Ohm R."/>
            <person name="Sun H."/>
            <person name="Tunlid A."/>
            <person name="Henrissat B."/>
            <person name="Grigoriev I.V."/>
            <person name="Hibbett D.S."/>
            <person name="Martin F."/>
        </authorList>
    </citation>
    <scope>NUCLEOTIDE SEQUENCE [LARGE SCALE GENOMIC DNA]</scope>
    <source>
        <strain evidence="3 4">Koide BX008</strain>
    </source>
</reference>
<evidence type="ECO:0000313" key="3">
    <source>
        <dbReference type="EMBL" id="KIL69453.1"/>
    </source>
</evidence>
<dbReference type="HOGENOM" id="CLU_398546_0_0_1"/>
<organism evidence="3 4">
    <name type="scientific">Amanita muscaria (strain Koide BX008)</name>
    <dbReference type="NCBI Taxonomy" id="946122"/>
    <lineage>
        <taxon>Eukaryota</taxon>
        <taxon>Fungi</taxon>
        <taxon>Dikarya</taxon>
        <taxon>Basidiomycota</taxon>
        <taxon>Agaricomycotina</taxon>
        <taxon>Agaricomycetes</taxon>
        <taxon>Agaricomycetidae</taxon>
        <taxon>Agaricales</taxon>
        <taxon>Pluteineae</taxon>
        <taxon>Amanitaceae</taxon>
        <taxon>Amanita</taxon>
    </lineage>
</organism>
<sequence length="658" mass="73938">MSPRFVRGVGNALTNILTITGIGLLLTYVFILYQPTFGPGAIQKLGWQSWDVIVIGDSSDKPQTTTSDGHTSEDDKTVDWWNVTKPHQAVDTTSFPLDIWAPLLPHDAGLAEIIVTHCYASPYFFGDLCAPRSTPEQDAIKGKWVRVPRNLNIEAGYASGYLEMYYRRTRRQDVNLIDDIRLLPSGETPSPSQNWFKVEKSLRAGRFKAPPLFMWYHLGKTAAEMTREKKADIVTELDVLFGDDRPWYGFERLHPPTFRKGEPMVAVWITYRKGVKIPPRAPPLHFSRSGKFKILQVADLHYSVSQGTCLDTPKPCSNSDNLTNSLLMRTLDKEKPDLVVFSGDQLNGQGMSWDPRSVLAKFARAVTDRNIPWAAVFGNHDAETGATREEQLEMMKALPYSLVERGPKDIHGVGNYVLKVMSADASKTHLLTLYFLDSGAYAEGLLSWLGFAEGSDYDWIHEDQINWFLQSSASIDHIERPFHPDTGKDLATIWPRQSDQLTPVTRKLAKPNALMFFHIPLPEAFYKADTDPRTGKTLDIGTHGLEGPGNAKHNGGFFEKGVLLAKENDRRNSVFMPEVKVVANGHDHITDNCRRVQGIWMCFGGGGSFSGYGKIGFDRRHRVYEISDYGETIRTYKRTEEDEIIDSMMLAGRGAPAF</sequence>
<dbReference type="PANTHER" id="PTHR32440:SF0">
    <property type="entry name" value="PHOSPHATASE DCR2-RELATED"/>
    <property type="match status" value="1"/>
</dbReference>
<dbReference type="EMBL" id="KN818226">
    <property type="protein sequence ID" value="KIL69453.1"/>
    <property type="molecule type" value="Genomic_DNA"/>
</dbReference>
<dbReference type="InterPro" id="IPR029052">
    <property type="entry name" value="Metallo-depent_PP-like"/>
</dbReference>
<dbReference type="SUPFAM" id="SSF56300">
    <property type="entry name" value="Metallo-dependent phosphatases"/>
    <property type="match status" value="1"/>
</dbReference>
<dbReference type="CDD" id="cd07383">
    <property type="entry name" value="MPP_Dcr2"/>
    <property type="match status" value="1"/>
</dbReference>
<keyword evidence="1" id="KW-1133">Transmembrane helix</keyword>
<keyword evidence="1" id="KW-0812">Transmembrane</keyword>
<accession>A0A0C2XK46</accession>
<dbReference type="Proteomes" id="UP000054549">
    <property type="component" value="Unassembled WGS sequence"/>
</dbReference>
<evidence type="ECO:0000259" key="2">
    <source>
        <dbReference type="Pfam" id="PF00149"/>
    </source>
</evidence>
<dbReference type="Gene3D" id="3.60.21.10">
    <property type="match status" value="1"/>
</dbReference>
<name>A0A0C2XK46_AMAMK</name>
<dbReference type="InParanoid" id="A0A0C2XK46"/>
<dbReference type="GO" id="GO:0004721">
    <property type="term" value="F:phosphoprotein phosphatase activity"/>
    <property type="evidence" value="ECO:0007669"/>
    <property type="project" value="TreeGrafter"/>
</dbReference>
<dbReference type="AlphaFoldDB" id="A0A0C2XK46"/>
<dbReference type="FunCoup" id="A0A0C2XK46">
    <property type="interactions" value="53"/>
</dbReference>
<gene>
    <name evidence="3" type="ORF">M378DRAFT_190575</name>
</gene>
<dbReference type="PANTHER" id="PTHR32440">
    <property type="entry name" value="PHOSPHATASE DCR2-RELATED-RELATED"/>
    <property type="match status" value="1"/>
</dbReference>
<dbReference type="OrthoDB" id="783096at2759"/>
<evidence type="ECO:0000313" key="4">
    <source>
        <dbReference type="Proteomes" id="UP000054549"/>
    </source>
</evidence>
<evidence type="ECO:0000256" key="1">
    <source>
        <dbReference type="SAM" id="Phobius"/>
    </source>
</evidence>